<keyword evidence="2" id="KW-1185">Reference proteome</keyword>
<sequence length="531" mass="60255">MAIDATIGDVRIENYPHENLGTDPLIVVMNKEYSGHSILDNISQAEDQHMEAIDGLGDEQEVNSDQSNKSRSLISTHNNESILLPSVHMQNLELELGMNDWEKFVANPVQILWPEVWGELSNNEVSSNTWNDRSQNAKYLRKDVDVDVLVSIHNLFNLIPAGNEIGICLNLFSGNERFVEEFKSWLESITPGKLLVGEEEKSDCEEGVGSIKRKKRSKKGGKKKHRKSAKNVIGLEGIHQEERREGASRKKYKIWSSKNRKPEKNLSLKKVTFTSVGTLAPVQLLGFGDFKVGHDKQTGRNSKVKEHVKTSRSSVGNFYKEAREVEDRLMQTVGHINSKDNNSKVLTSIQNMKSCKLSKFSARLNEDGEVSIDENMMDNGKANNEDEKTKCVPQERILNTRFNTRLSQEQRFEAKKYVLDKLVPLQPILSGWPKTLLEYFRSLCNLYNFGDGYLATAYETEYIEDQEIHNMQGAEESMEEVFSETDATAKFMTSDIQGSYHHTELNDVVLPEGQAREGHEMTLEDVHVPSN</sequence>
<evidence type="ECO:0000313" key="2">
    <source>
        <dbReference type="Proteomes" id="UP001056120"/>
    </source>
</evidence>
<proteinExistence type="predicted"/>
<protein>
    <submittedName>
        <fullName evidence="1">Uncharacterized protein</fullName>
    </submittedName>
</protein>
<reference evidence="1 2" key="2">
    <citation type="journal article" date="2022" name="Mol. Ecol. Resour.">
        <title>The genomes of chicory, endive, great burdock and yacon provide insights into Asteraceae paleo-polyploidization history and plant inulin production.</title>
        <authorList>
            <person name="Fan W."/>
            <person name="Wang S."/>
            <person name="Wang H."/>
            <person name="Wang A."/>
            <person name="Jiang F."/>
            <person name="Liu H."/>
            <person name="Zhao H."/>
            <person name="Xu D."/>
            <person name="Zhang Y."/>
        </authorList>
    </citation>
    <scope>NUCLEOTIDE SEQUENCE [LARGE SCALE GENOMIC DNA]</scope>
    <source>
        <strain evidence="2">cv. Yunnan</strain>
        <tissue evidence="1">Leaves</tissue>
    </source>
</reference>
<name>A0ACB9BRU7_9ASTR</name>
<dbReference type="EMBL" id="CM042039">
    <property type="protein sequence ID" value="KAI3724759.1"/>
    <property type="molecule type" value="Genomic_DNA"/>
</dbReference>
<reference evidence="2" key="1">
    <citation type="journal article" date="2022" name="Mol. Ecol. Resour.">
        <title>The genomes of chicory, endive, great burdock and yacon provide insights into Asteraceae palaeo-polyploidization history and plant inulin production.</title>
        <authorList>
            <person name="Fan W."/>
            <person name="Wang S."/>
            <person name="Wang H."/>
            <person name="Wang A."/>
            <person name="Jiang F."/>
            <person name="Liu H."/>
            <person name="Zhao H."/>
            <person name="Xu D."/>
            <person name="Zhang Y."/>
        </authorList>
    </citation>
    <scope>NUCLEOTIDE SEQUENCE [LARGE SCALE GENOMIC DNA]</scope>
    <source>
        <strain evidence="2">cv. Yunnan</strain>
    </source>
</reference>
<organism evidence="1 2">
    <name type="scientific">Smallanthus sonchifolius</name>
    <dbReference type="NCBI Taxonomy" id="185202"/>
    <lineage>
        <taxon>Eukaryota</taxon>
        <taxon>Viridiplantae</taxon>
        <taxon>Streptophyta</taxon>
        <taxon>Embryophyta</taxon>
        <taxon>Tracheophyta</taxon>
        <taxon>Spermatophyta</taxon>
        <taxon>Magnoliopsida</taxon>
        <taxon>eudicotyledons</taxon>
        <taxon>Gunneridae</taxon>
        <taxon>Pentapetalae</taxon>
        <taxon>asterids</taxon>
        <taxon>campanulids</taxon>
        <taxon>Asterales</taxon>
        <taxon>Asteraceae</taxon>
        <taxon>Asteroideae</taxon>
        <taxon>Heliantheae alliance</taxon>
        <taxon>Millerieae</taxon>
        <taxon>Smallanthus</taxon>
    </lineage>
</organism>
<dbReference type="Proteomes" id="UP001056120">
    <property type="component" value="Linkage Group LG22"/>
</dbReference>
<accession>A0ACB9BRU7</accession>
<comment type="caution">
    <text evidence="1">The sequence shown here is derived from an EMBL/GenBank/DDBJ whole genome shotgun (WGS) entry which is preliminary data.</text>
</comment>
<gene>
    <name evidence="1" type="ORF">L1987_64524</name>
</gene>
<evidence type="ECO:0000313" key="1">
    <source>
        <dbReference type="EMBL" id="KAI3724759.1"/>
    </source>
</evidence>